<evidence type="ECO:0000259" key="3">
    <source>
        <dbReference type="PROSITE" id="PS51294"/>
    </source>
</evidence>
<dbReference type="SUPFAM" id="SSF46689">
    <property type="entry name" value="Homeodomain-like"/>
    <property type="match status" value="1"/>
</dbReference>
<keyword evidence="5" id="KW-1185">Reference proteome</keyword>
<proteinExistence type="predicted"/>
<feature type="compositionally biased region" description="Basic and acidic residues" evidence="1">
    <location>
        <begin position="593"/>
        <end position="613"/>
    </location>
</feature>
<feature type="region of interest" description="Disordered" evidence="1">
    <location>
        <begin position="421"/>
        <end position="633"/>
    </location>
</feature>
<feature type="compositionally biased region" description="Basic and acidic residues" evidence="1">
    <location>
        <begin position="450"/>
        <end position="462"/>
    </location>
</feature>
<evidence type="ECO:0000313" key="5">
    <source>
        <dbReference type="Proteomes" id="UP001281761"/>
    </source>
</evidence>
<feature type="domain" description="HTH myb-type" evidence="3">
    <location>
        <begin position="356"/>
        <end position="409"/>
    </location>
</feature>
<organism evidence="4 5">
    <name type="scientific">Blattamonas nauphoetae</name>
    <dbReference type="NCBI Taxonomy" id="2049346"/>
    <lineage>
        <taxon>Eukaryota</taxon>
        <taxon>Metamonada</taxon>
        <taxon>Preaxostyla</taxon>
        <taxon>Oxymonadida</taxon>
        <taxon>Blattamonas</taxon>
    </lineage>
</organism>
<feature type="compositionally biased region" description="Acidic residues" evidence="1">
    <location>
        <begin position="440"/>
        <end position="449"/>
    </location>
</feature>
<feature type="domain" description="Myb-like" evidence="2">
    <location>
        <begin position="356"/>
        <end position="405"/>
    </location>
</feature>
<dbReference type="InterPro" id="IPR017930">
    <property type="entry name" value="Myb_dom"/>
</dbReference>
<evidence type="ECO:0000256" key="1">
    <source>
        <dbReference type="SAM" id="MobiDB-lite"/>
    </source>
</evidence>
<feature type="region of interest" description="Disordered" evidence="1">
    <location>
        <begin position="282"/>
        <end position="313"/>
    </location>
</feature>
<feature type="compositionally biased region" description="Basic and acidic residues" evidence="1">
    <location>
        <begin position="497"/>
        <end position="513"/>
    </location>
</feature>
<accession>A0ABQ9WSH6</accession>
<dbReference type="EMBL" id="JARBJD010000408">
    <property type="protein sequence ID" value="KAK2942452.1"/>
    <property type="molecule type" value="Genomic_DNA"/>
</dbReference>
<feature type="compositionally biased region" description="Basic and acidic residues" evidence="1">
    <location>
        <begin position="422"/>
        <end position="439"/>
    </location>
</feature>
<dbReference type="CDD" id="cd11660">
    <property type="entry name" value="SANT_TRF"/>
    <property type="match status" value="1"/>
</dbReference>
<protein>
    <recommendedName>
        <fullName evidence="6">Myb-like domain-containing protein</fullName>
    </recommendedName>
</protein>
<dbReference type="Proteomes" id="UP001281761">
    <property type="component" value="Unassembled WGS sequence"/>
</dbReference>
<gene>
    <name evidence="4" type="ORF">BLNAU_22642</name>
</gene>
<dbReference type="PROSITE" id="PS51294">
    <property type="entry name" value="HTH_MYB"/>
    <property type="match status" value="1"/>
</dbReference>
<dbReference type="SMART" id="SM00717">
    <property type="entry name" value="SANT"/>
    <property type="match status" value="1"/>
</dbReference>
<dbReference type="InterPro" id="IPR009057">
    <property type="entry name" value="Homeodomain-like_sf"/>
</dbReference>
<dbReference type="Pfam" id="PF00249">
    <property type="entry name" value="Myb_DNA-binding"/>
    <property type="match status" value="1"/>
</dbReference>
<reference evidence="4 5" key="1">
    <citation type="journal article" date="2022" name="bioRxiv">
        <title>Genomics of Preaxostyla Flagellates Illuminates Evolutionary Transitions and the Path Towards Mitochondrial Loss.</title>
        <authorList>
            <person name="Novak L.V.F."/>
            <person name="Treitli S.C."/>
            <person name="Pyrih J."/>
            <person name="Halakuc P."/>
            <person name="Pipaliya S.V."/>
            <person name="Vacek V."/>
            <person name="Brzon O."/>
            <person name="Soukal P."/>
            <person name="Eme L."/>
            <person name="Dacks J.B."/>
            <person name="Karnkowska A."/>
            <person name="Elias M."/>
            <person name="Hampl V."/>
        </authorList>
    </citation>
    <scope>NUCLEOTIDE SEQUENCE [LARGE SCALE GENOMIC DNA]</scope>
    <source>
        <strain evidence="4">NAU3</strain>
        <tissue evidence="4">Gut</tissue>
    </source>
</reference>
<evidence type="ECO:0008006" key="6">
    <source>
        <dbReference type="Google" id="ProtNLM"/>
    </source>
</evidence>
<feature type="compositionally biased region" description="Polar residues" evidence="1">
    <location>
        <begin position="559"/>
        <end position="585"/>
    </location>
</feature>
<evidence type="ECO:0000259" key="2">
    <source>
        <dbReference type="PROSITE" id="PS50090"/>
    </source>
</evidence>
<feature type="compositionally biased region" description="Basic and acidic residues" evidence="1">
    <location>
        <begin position="524"/>
        <end position="558"/>
    </location>
</feature>
<sequence length="633" mass="72769">MDASWFQGFLGRLVALSRNEIVDLPLLRSDLGRILSLPQTSPLSNLTQVLVLIHVKLLEILVSVETSTYGDLFRYANHTFHGEHRLFSHPLNTNALQSLTLVFDCLWESLYPELQNSIKRPPSNSFQLLIEDETILSHPLPKSVRERLHTEFIRSKLHFSNKFIVLRILEQISHLQLDEDEASIKQDEFSSLIQTTFVSIYSTPSTIQTQSVSQSKSTEEIQPLSKVDVGVETMPVEVAIEQKDVTLPKQKSTSLSIIQEPVSRHPMPKPPTPMMAVLQPHRTEKPAKKPKTRVLNDPLSLDRDESSNSIHESVKQTTLSYSIYGESSGRKGIAGVGLIDEIPQSKTGRHKPTMDKRRKWEKYEDVLLQRGIRRHGKKWADIAKDADLDLDRTDAQIKDRYRILSKDKKWLDEIESMPHLQKLPEKNDEKKPRLSREMVQDDDEDEQQNDEPREEKDDRNENEVIDESLNIQIDRDDSSNKMVIEQLESDQLIDNQHVLELENEPQEHQDDRSTSSPLVSTDIPPKDHIEDQFTDNKADPIPHERHEDENPTNEEFKSNHSPHNGEQNTDQPIPSSDSVSTTQPPVTRKMKRDRPTKPSEKEKGKKEDSRDSSEESDTFAFQPKKKRQGKQKN</sequence>
<comment type="caution">
    <text evidence="4">The sequence shown here is derived from an EMBL/GenBank/DDBJ whole genome shotgun (WGS) entry which is preliminary data.</text>
</comment>
<dbReference type="Gene3D" id="1.10.10.60">
    <property type="entry name" value="Homeodomain-like"/>
    <property type="match status" value="1"/>
</dbReference>
<dbReference type="PROSITE" id="PS50090">
    <property type="entry name" value="MYB_LIKE"/>
    <property type="match status" value="1"/>
</dbReference>
<dbReference type="InterPro" id="IPR001005">
    <property type="entry name" value="SANT/Myb"/>
</dbReference>
<name>A0ABQ9WSH6_9EUKA</name>
<evidence type="ECO:0000313" key="4">
    <source>
        <dbReference type="EMBL" id="KAK2942452.1"/>
    </source>
</evidence>
<feature type="compositionally biased region" description="Basic residues" evidence="1">
    <location>
        <begin position="623"/>
        <end position="633"/>
    </location>
</feature>